<keyword evidence="3 5" id="KW-0378">Hydrolase</keyword>
<organism evidence="8 9">
    <name type="scientific">Paraglaciecola psychrophila 170</name>
    <dbReference type="NCBI Taxonomy" id="1129794"/>
    <lineage>
        <taxon>Bacteria</taxon>
        <taxon>Pseudomonadati</taxon>
        <taxon>Pseudomonadota</taxon>
        <taxon>Gammaproteobacteria</taxon>
        <taxon>Alteromonadales</taxon>
        <taxon>Alteromonadaceae</taxon>
        <taxon>Paraglaciecola</taxon>
    </lineage>
</organism>
<keyword evidence="4 5" id="KW-0720">Serine protease</keyword>
<dbReference type="AlphaFoldDB" id="K6Z152"/>
<protein>
    <recommendedName>
        <fullName evidence="7">Peptidase S8/S53 domain-containing protein</fullName>
    </recommendedName>
</protein>
<dbReference type="InterPro" id="IPR015500">
    <property type="entry name" value="Peptidase_S8_subtilisin-rel"/>
</dbReference>
<feature type="active site" description="Charge relay system" evidence="5">
    <location>
        <position position="206"/>
    </location>
</feature>
<dbReference type="GO" id="GO:0005615">
    <property type="term" value="C:extracellular space"/>
    <property type="evidence" value="ECO:0007669"/>
    <property type="project" value="TreeGrafter"/>
</dbReference>
<evidence type="ECO:0000256" key="4">
    <source>
        <dbReference type="ARBA" id="ARBA00022825"/>
    </source>
</evidence>
<evidence type="ECO:0000256" key="3">
    <source>
        <dbReference type="ARBA" id="ARBA00022801"/>
    </source>
</evidence>
<dbReference type="PANTHER" id="PTHR43806">
    <property type="entry name" value="PEPTIDASE S8"/>
    <property type="match status" value="1"/>
</dbReference>
<dbReference type="PROSITE" id="PS00138">
    <property type="entry name" value="SUBTILASE_SER"/>
    <property type="match status" value="1"/>
</dbReference>
<dbReference type="RefSeq" id="WP_007640200.1">
    <property type="nucleotide sequence ID" value="NC_020514.1"/>
</dbReference>
<accession>K6Z152</accession>
<evidence type="ECO:0000256" key="5">
    <source>
        <dbReference type="PROSITE-ProRule" id="PRU01240"/>
    </source>
</evidence>
<dbReference type="HOGENOM" id="CLU_011263_21_1_6"/>
<gene>
    <name evidence="8" type="ORF">C427_0969</name>
</gene>
<dbReference type="GO" id="GO:0006508">
    <property type="term" value="P:proteolysis"/>
    <property type="evidence" value="ECO:0007669"/>
    <property type="project" value="UniProtKB-KW"/>
</dbReference>
<keyword evidence="6" id="KW-0732">Signal</keyword>
<dbReference type="Gene3D" id="3.40.50.200">
    <property type="entry name" value="Peptidase S8/S53 domain"/>
    <property type="match status" value="1"/>
</dbReference>
<dbReference type="GO" id="GO:0004252">
    <property type="term" value="F:serine-type endopeptidase activity"/>
    <property type="evidence" value="ECO:0007669"/>
    <property type="project" value="UniProtKB-UniRule"/>
</dbReference>
<dbReference type="PROSITE" id="PS51892">
    <property type="entry name" value="SUBTILASE"/>
    <property type="match status" value="1"/>
</dbReference>
<dbReference type="Pfam" id="PF00082">
    <property type="entry name" value="Peptidase_S8"/>
    <property type="match status" value="1"/>
</dbReference>
<feature type="active site" description="Charge relay system" evidence="5">
    <location>
        <position position="237"/>
    </location>
</feature>
<dbReference type="InterPro" id="IPR023828">
    <property type="entry name" value="Peptidase_S8_Ser-AS"/>
</dbReference>
<feature type="signal peptide" evidence="6">
    <location>
        <begin position="1"/>
        <end position="20"/>
    </location>
</feature>
<dbReference type="PANTHER" id="PTHR43806:SF11">
    <property type="entry name" value="CEREVISIN-RELATED"/>
    <property type="match status" value="1"/>
</dbReference>
<evidence type="ECO:0000313" key="8">
    <source>
        <dbReference type="EMBL" id="AGH43078.1"/>
    </source>
</evidence>
<evidence type="ECO:0000313" key="9">
    <source>
        <dbReference type="Proteomes" id="UP000011864"/>
    </source>
</evidence>
<dbReference type="SUPFAM" id="SSF52743">
    <property type="entry name" value="Subtilisin-like"/>
    <property type="match status" value="1"/>
</dbReference>
<comment type="similarity">
    <text evidence="1 5">Belongs to the peptidase S8 family.</text>
</comment>
<dbReference type="KEGG" id="gps:C427_0969"/>
<keyword evidence="9" id="KW-1185">Reference proteome</keyword>
<dbReference type="InterPro" id="IPR000209">
    <property type="entry name" value="Peptidase_S8/S53_dom"/>
</dbReference>
<dbReference type="Proteomes" id="UP000011864">
    <property type="component" value="Chromosome"/>
</dbReference>
<dbReference type="PRINTS" id="PR00723">
    <property type="entry name" value="SUBTILISIN"/>
</dbReference>
<reference evidence="8 9" key="1">
    <citation type="journal article" date="2013" name="Genome Announc.">
        <title>Complete Genome Sequence of Glaciecola psychrophila Strain 170T.</title>
        <authorList>
            <person name="Yin J."/>
            <person name="Chen J."/>
            <person name="Liu G."/>
            <person name="Yu Y."/>
            <person name="Song L."/>
            <person name="Wang X."/>
            <person name="Qu X."/>
        </authorList>
    </citation>
    <scope>NUCLEOTIDE SEQUENCE [LARGE SCALE GENOMIC DNA]</scope>
    <source>
        <strain evidence="8 9">170</strain>
    </source>
</reference>
<name>K6Z152_9ALTE</name>
<keyword evidence="2 5" id="KW-0645">Protease</keyword>
<evidence type="ECO:0000256" key="2">
    <source>
        <dbReference type="ARBA" id="ARBA00022670"/>
    </source>
</evidence>
<evidence type="ECO:0000256" key="1">
    <source>
        <dbReference type="ARBA" id="ARBA00011073"/>
    </source>
</evidence>
<dbReference type="EMBL" id="CP003837">
    <property type="protein sequence ID" value="AGH43078.1"/>
    <property type="molecule type" value="Genomic_DNA"/>
</dbReference>
<dbReference type="OrthoDB" id="5405281at2"/>
<dbReference type="eggNOG" id="COG1404">
    <property type="taxonomic scope" value="Bacteria"/>
</dbReference>
<feature type="domain" description="Peptidase S8/S53" evidence="7">
    <location>
        <begin position="199"/>
        <end position="443"/>
    </location>
</feature>
<dbReference type="PATRIC" id="fig|1129794.4.peg.956"/>
<evidence type="ECO:0000256" key="6">
    <source>
        <dbReference type="SAM" id="SignalP"/>
    </source>
</evidence>
<proteinExistence type="inferred from homology"/>
<dbReference type="InterPro" id="IPR050131">
    <property type="entry name" value="Peptidase_S8_subtilisin-like"/>
</dbReference>
<evidence type="ECO:0000259" key="7">
    <source>
        <dbReference type="Pfam" id="PF00082"/>
    </source>
</evidence>
<feature type="active site" description="Charge relay system" evidence="5">
    <location>
        <position position="392"/>
    </location>
</feature>
<sequence>MTLRKLTLASLLVFSQITSAQIVNTDALGKQVDQLQRTALRMENRLSQSISTRPFSLSTLPPIADLVTVPLTKLPKSLPIGPDLLNPVLMDVEVEEGFRAVKNQWIVLADPHSEQILIGLDAKIESSQSYASLGLTLLRFTVPDALNSKQALAKHLPTNTIETLDRNHIYQVQNRQSVPKDSRTITETTTNSGLMCNTAVRIGMIDSAIDKTHRAFAAAKIHAKSFLANNLVSPSLHGSAVASVLIGNTDELTPLLPQAELYSAEVFYRQSEFSQGATLGAMIEALNWMLEQKVAVINMSLAGPDNNVLKRVIGAATDKGAFIVAAAGNEGPAAATVYPAGYENVIAVSAIDKQQQPYRWSNRGNYIDYSALGVNVLSAQPQQSVGKESGTSMAAPVVSAALACLSFKHRKHNKPNRTTVLALLWDQAVDLGPKGRDPIFGAGAIQRH</sequence>
<dbReference type="CDD" id="cd05561">
    <property type="entry name" value="Peptidases_S8_4"/>
    <property type="match status" value="1"/>
</dbReference>
<feature type="chain" id="PRO_5003901694" description="Peptidase S8/S53 domain-containing protein" evidence="6">
    <location>
        <begin position="21"/>
        <end position="448"/>
    </location>
</feature>
<dbReference type="InterPro" id="IPR036852">
    <property type="entry name" value="Peptidase_S8/S53_dom_sf"/>
</dbReference>
<dbReference type="STRING" id="1129794.C427_0969"/>